<evidence type="ECO:0000313" key="6">
    <source>
        <dbReference type="Proteomes" id="UP001178507"/>
    </source>
</evidence>
<dbReference type="InterPro" id="IPR036167">
    <property type="entry name" value="tRNA_intron_Endo_cat-like_sf"/>
</dbReference>
<dbReference type="PANTHER" id="PTHR21227:SF0">
    <property type="entry name" value="TRNA-SPLICING ENDONUCLEASE SUBUNIT SEN2"/>
    <property type="match status" value="1"/>
</dbReference>
<protein>
    <recommendedName>
        <fullName evidence="2">tRNA-intron lyase</fullName>
        <ecNumber evidence="2">4.6.1.16</ecNumber>
    </recommendedName>
</protein>
<dbReference type="PANTHER" id="PTHR21227">
    <property type="entry name" value="TRNA-SPLICING ENDONUCLEASE SUBUNIT SEN2"/>
    <property type="match status" value="1"/>
</dbReference>
<reference evidence="5" key="1">
    <citation type="submission" date="2023-08" db="EMBL/GenBank/DDBJ databases">
        <authorList>
            <person name="Chen Y."/>
            <person name="Shah S."/>
            <person name="Dougan E. K."/>
            <person name="Thang M."/>
            <person name="Chan C."/>
        </authorList>
    </citation>
    <scope>NUCLEOTIDE SEQUENCE</scope>
</reference>
<dbReference type="Pfam" id="PF01974">
    <property type="entry name" value="tRNA_int_endo"/>
    <property type="match status" value="1"/>
</dbReference>
<gene>
    <name evidence="5" type="ORF">EVOR1521_LOCUS18913</name>
</gene>
<dbReference type="AlphaFoldDB" id="A0AA36IWQ8"/>
<dbReference type="GO" id="GO:0000214">
    <property type="term" value="C:tRNA-intron endonuclease complex"/>
    <property type="evidence" value="ECO:0007669"/>
    <property type="project" value="TreeGrafter"/>
</dbReference>
<dbReference type="GO" id="GO:0000379">
    <property type="term" value="P:tRNA-type intron splice site recognition and cleavage"/>
    <property type="evidence" value="ECO:0007669"/>
    <property type="project" value="TreeGrafter"/>
</dbReference>
<dbReference type="InterPro" id="IPR006677">
    <property type="entry name" value="tRNA_intron_Endonuc_cat-like"/>
</dbReference>
<dbReference type="InterPro" id="IPR011856">
    <property type="entry name" value="tRNA_endonuc-like_dom_sf"/>
</dbReference>
<dbReference type="SUPFAM" id="SSF53032">
    <property type="entry name" value="tRNA-intron endonuclease catalytic domain-like"/>
    <property type="match status" value="1"/>
</dbReference>
<proteinExistence type="inferred from homology"/>
<comment type="similarity">
    <text evidence="1">Belongs to the tRNA-intron endonuclease family.</text>
</comment>
<accession>A0AA36IWQ8</accession>
<dbReference type="EMBL" id="CAUJNA010002779">
    <property type="protein sequence ID" value="CAJ1394194.1"/>
    <property type="molecule type" value="Genomic_DNA"/>
</dbReference>
<dbReference type="InterPro" id="IPR006676">
    <property type="entry name" value="tRNA_splic"/>
</dbReference>
<evidence type="ECO:0000256" key="2">
    <source>
        <dbReference type="ARBA" id="ARBA00012573"/>
    </source>
</evidence>
<evidence type="ECO:0000313" key="5">
    <source>
        <dbReference type="EMBL" id="CAJ1394194.1"/>
    </source>
</evidence>
<dbReference type="GO" id="GO:0005737">
    <property type="term" value="C:cytoplasm"/>
    <property type="evidence" value="ECO:0007669"/>
    <property type="project" value="TreeGrafter"/>
</dbReference>
<keyword evidence="6" id="KW-1185">Reference proteome</keyword>
<sequence length="439" mass="49332">MAEPAAPARCLRGADPSDGPLDCHGHGSKVTGRCHDECEARHLDDLERTRFEESYGFRYPGKPSVVITASRDMSSTASTWAFNAVRLLFRQAREACDSYWMRQLSREKLEKRLETGAHVLVKTHEWTGEITPAMFDQAAELFTHVVVSVREGFEKDPAWMKVATHVIRFEELVSCDKQNPDDPSKIGALSVLRKLSDHLGLALTDQDLRVVDFELMTLPIPSSGCNQTTKHWPFHKRRGRFAATVSLYFWKAGRIADAVPCCFCYCFSGSALDGLRRRRCFGCEVEALGAILFSLEEALFLQSELKLLCVLEGSEALTNDRFFQKCCNLVCAFPRRFAAYRHYRLAGWVVRPDALKFGADLLLYHGRPDEVHAQYAVVLADESFQWKDAVMASRLAQLVAKELILAACEPMPTPSASLADLGSGSVLELVVRPWRQHLE</sequence>
<dbReference type="GO" id="GO:0000213">
    <property type="term" value="F:tRNA-intron lyase activity"/>
    <property type="evidence" value="ECO:0007669"/>
    <property type="project" value="UniProtKB-EC"/>
</dbReference>
<dbReference type="Proteomes" id="UP001178507">
    <property type="component" value="Unassembled WGS sequence"/>
</dbReference>
<dbReference type="CDD" id="cd22363">
    <property type="entry name" value="tRNA-intron_lyase_C"/>
    <property type="match status" value="1"/>
</dbReference>
<name>A0AA36IWQ8_9DINO</name>
<dbReference type="EC" id="4.6.1.16" evidence="2"/>
<comment type="catalytic activity">
    <reaction evidence="3">
        <text>pretRNA = a 3'-half-tRNA molecule with a 5'-OH end + a 5'-half-tRNA molecule with a 2',3'-cyclic phosphate end + an intron with a 2',3'-cyclic phosphate and a 5'-hydroxyl terminus.</text>
        <dbReference type="EC" id="4.6.1.16"/>
    </reaction>
</comment>
<organism evidence="5 6">
    <name type="scientific">Effrenium voratum</name>
    <dbReference type="NCBI Taxonomy" id="2562239"/>
    <lineage>
        <taxon>Eukaryota</taxon>
        <taxon>Sar</taxon>
        <taxon>Alveolata</taxon>
        <taxon>Dinophyceae</taxon>
        <taxon>Suessiales</taxon>
        <taxon>Symbiodiniaceae</taxon>
        <taxon>Effrenium</taxon>
    </lineage>
</organism>
<dbReference type="Gene3D" id="3.40.1350.10">
    <property type="match status" value="1"/>
</dbReference>
<evidence type="ECO:0000256" key="3">
    <source>
        <dbReference type="ARBA" id="ARBA00034031"/>
    </source>
</evidence>
<feature type="domain" description="tRNA intron endonuclease catalytic" evidence="4">
    <location>
        <begin position="333"/>
        <end position="407"/>
    </location>
</feature>
<evidence type="ECO:0000256" key="1">
    <source>
        <dbReference type="ARBA" id="ARBA00008078"/>
    </source>
</evidence>
<dbReference type="GO" id="GO:0003676">
    <property type="term" value="F:nucleic acid binding"/>
    <property type="evidence" value="ECO:0007669"/>
    <property type="project" value="InterPro"/>
</dbReference>
<comment type="caution">
    <text evidence="5">The sequence shown here is derived from an EMBL/GenBank/DDBJ whole genome shotgun (WGS) entry which is preliminary data.</text>
</comment>
<evidence type="ECO:0000259" key="4">
    <source>
        <dbReference type="Pfam" id="PF01974"/>
    </source>
</evidence>